<dbReference type="PANTHER" id="PTHR37017:SF11">
    <property type="entry name" value="ESTERASE_LIPASE_THIOESTERASE DOMAIN-CONTAINING PROTEIN"/>
    <property type="match status" value="1"/>
</dbReference>
<sequence length="487" mass="52592">MSTFVLIHGAGDVGWYWHLVEAELRARGHDVVAPDLPGDDDSLELEDYADAVVAAVGDRRDLVVVGQSFGGFTAPLVAARLPVDALVFVSGMVPAPGEAPRDWWQNTRYRQAVEEQAARDGGVTGSDDPYVCFYHDVPRELATLAMSKERAHPAKAAMASPWPLDALPEVPTRFVLCADDRFFPPAFLRRVVAGRLGVVPDEIAAGHCVALSRPVELASLLEQAGRRRRPRLRLIDHYDAELRRHNERLRAAAGVRPGDRALDIGCGGGQSTRDAARAAASGSVLGVDISAELLALARRRTAEEGVQNATYERGDAQVHAFPPASFDVVLSRFGTMFFADPLAAFKNIARATRPGGRLVMMVWQSRERNEWATAIQEALGTSPSPGLLDPFSLADPPAVESLLAAAGFIDIAFAEVRESVDYGPDASAAVELVRDFISTREMLLRMESAAAQRAVGRLRATLAAHQTGEGVLLDSRAWIVTARRAAP</sequence>
<protein>
    <submittedName>
        <fullName evidence="3">Alpha/beta fold hydrolase</fullName>
    </submittedName>
</protein>
<dbReference type="Pfam" id="PF08241">
    <property type="entry name" value="Methyltransf_11"/>
    <property type="match status" value="1"/>
</dbReference>
<dbReference type="SUPFAM" id="SSF53474">
    <property type="entry name" value="alpha/beta-Hydrolases"/>
    <property type="match status" value="1"/>
</dbReference>
<keyword evidence="3" id="KW-0378">Hydrolase</keyword>
<name>A0A9X3F0A6_9BACT</name>
<comment type="caution">
    <text evidence="3">The sequence shown here is derived from an EMBL/GenBank/DDBJ whole genome shotgun (WGS) entry which is preliminary data.</text>
</comment>
<keyword evidence="4" id="KW-1185">Reference proteome</keyword>
<evidence type="ECO:0000313" key="3">
    <source>
        <dbReference type="EMBL" id="MCY1013642.1"/>
    </source>
</evidence>
<dbReference type="InterPro" id="IPR029058">
    <property type="entry name" value="AB_hydrolase_fold"/>
</dbReference>
<accession>A0A9X3F0A6</accession>
<dbReference type="Proteomes" id="UP001150924">
    <property type="component" value="Unassembled WGS sequence"/>
</dbReference>
<gene>
    <name evidence="3" type="ORF">OV079_50565</name>
</gene>
<dbReference type="InterPro" id="IPR052897">
    <property type="entry name" value="Sec-Metab_Biosynth_Hydrolase"/>
</dbReference>
<dbReference type="InterPro" id="IPR013216">
    <property type="entry name" value="Methyltransf_11"/>
</dbReference>
<feature type="domain" description="AB hydrolase-1" evidence="2">
    <location>
        <begin position="4"/>
        <end position="219"/>
    </location>
</feature>
<evidence type="ECO:0000313" key="4">
    <source>
        <dbReference type="Proteomes" id="UP001150924"/>
    </source>
</evidence>
<dbReference type="InterPro" id="IPR029063">
    <property type="entry name" value="SAM-dependent_MTases_sf"/>
</dbReference>
<dbReference type="GO" id="GO:0008757">
    <property type="term" value="F:S-adenosylmethionine-dependent methyltransferase activity"/>
    <property type="evidence" value="ECO:0007669"/>
    <property type="project" value="InterPro"/>
</dbReference>
<dbReference type="GO" id="GO:0016787">
    <property type="term" value="F:hydrolase activity"/>
    <property type="evidence" value="ECO:0007669"/>
    <property type="project" value="UniProtKB-KW"/>
</dbReference>
<dbReference type="Pfam" id="PF12697">
    <property type="entry name" value="Abhydrolase_6"/>
    <property type="match status" value="1"/>
</dbReference>
<dbReference type="AlphaFoldDB" id="A0A9X3F0A6"/>
<proteinExistence type="predicted"/>
<dbReference type="Gene3D" id="3.40.50.1820">
    <property type="entry name" value="alpha/beta hydrolase"/>
    <property type="match status" value="1"/>
</dbReference>
<dbReference type="SUPFAM" id="SSF53335">
    <property type="entry name" value="S-adenosyl-L-methionine-dependent methyltransferases"/>
    <property type="match status" value="1"/>
</dbReference>
<reference evidence="3" key="1">
    <citation type="submission" date="2022-11" db="EMBL/GenBank/DDBJ databases">
        <title>Minimal conservation of predation-associated metabolite biosynthetic gene clusters underscores biosynthetic potential of Myxococcota including descriptions for ten novel species: Archangium lansinium sp. nov., Myxococcus landrumus sp. nov., Nannocystis bai.</title>
        <authorList>
            <person name="Ahearne A."/>
            <person name="Stevens C."/>
            <person name="Phillips K."/>
        </authorList>
    </citation>
    <scope>NUCLEOTIDE SEQUENCE</scope>
    <source>
        <strain evidence="3">Na p29</strain>
    </source>
</reference>
<dbReference type="PANTHER" id="PTHR37017">
    <property type="entry name" value="AB HYDROLASE-1 DOMAIN-CONTAINING PROTEIN-RELATED"/>
    <property type="match status" value="1"/>
</dbReference>
<dbReference type="CDD" id="cd02440">
    <property type="entry name" value="AdoMet_MTases"/>
    <property type="match status" value="1"/>
</dbReference>
<feature type="domain" description="Methyltransferase type 11" evidence="1">
    <location>
        <begin position="262"/>
        <end position="360"/>
    </location>
</feature>
<dbReference type="Gene3D" id="3.40.50.150">
    <property type="entry name" value="Vaccinia Virus protein VP39"/>
    <property type="match status" value="1"/>
</dbReference>
<organism evidence="3 4">
    <name type="scientific">Nannocystis pusilla</name>
    <dbReference type="NCBI Taxonomy" id="889268"/>
    <lineage>
        <taxon>Bacteria</taxon>
        <taxon>Pseudomonadati</taxon>
        <taxon>Myxococcota</taxon>
        <taxon>Polyangia</taxon>
        <taxon>Nannocystales</taxon>
        <taxon>Nannocystaceae</taxon>
        <taxon>Nannocystis</taxon>
    </lineage>
</organism>
<evidence type="ECO:0000259" key="1">
    <source>
        <dbReference type="Pfam" id="PF08241"/>
    </source>
</evidence>
<evidence type="ECO:0000259" key="2">
    <source>
        <dbReference type="Pfam" id="PF12697"/>
    </source>
</evidence>
<dbReference type="InterPro" id="IPR000073">
    <property type="entry name" value="AB_hydrolase_1"/>
</dbReference>
<dbReference type="EMBL" id="JAPNKE010000002">
    <property type="protein sequence ID" value="MCY1013642.1"/>
    <property type="molecule type" value="Genomic_DNA"/>
</dbReference>